<dbReference type="InterPro" id="IPR042094">
    <property type="entry name" value="T2SS_GspF_sf"/>
</dbReference>
<feature type="transmembrane region" description="Helical" evidence="7">
    <location>
        <begin position="314"/>
        <end position="333"/>
    </location>
</feature>
<dbReference type="AlphaFoldDB" id="A0AAW4PS65"/>
<protein>
    <submittedName>
        <fullName evidence="9">Type II secretion system F family protein</fullName>
    </submittedName>
</protein>
<sequence>MATDEHRRDEGLSGAAPRQHRDPTDVRPEDSDEFRDQYGYLRSYFRLRPKRYQTLQRWLNQARFGKNYDAYLEQSAIYALLTALLGVLCGLLITAVLVGDGVIASLSNPLSVRGDLTAFVGQNRVLFAGGALTAVSAGLFAAVTWYARYYYPRSVVGTRRRNIDVTLPHAITFMYALSYGGMGVVEVITVLGSAQDTYGEVANEFQMVVRDVELFGNDLYTALQNARNLTPSDNLEQFFDDLLSVLDAGGDVTVFFENQTDIYLEEARDEQTAFLETLSLLSEVFVVLFVAAPLFLIVILIVMSLLGAQTLTQVTLLVYVVMPLAMLAFLILLDTLSSPFTQSAVTLDDHHHATTGGIGRLMLLVGRDTVVAAGEQWAAGMATLLGQEPPSVDDDRHLQAQRNAYLRRRRRRHLFDALESPLAIFDRSPVLTLLLTVPLTAVWVAFAVTWGAVEPTRDAFLAAPRTATLWLVVVPLLTLTVPLSVFVERKSRRERHISRQFPDTMNALSSANKMGVPTTEALGLVAKWSSGPIEVELTKVRNDIRWNHDTARALRAFADRLRVPQLSRAIKLIAEGMRSSSDLARVLSIAADDTRNRFKIEQQRRRELSSYVAVVVIGFLVYLLVVALLTESYLQPIAAASGPTTGTEVESPISISNLPVAAYETLFFHSAIIQAFGSGLLAGKLVDNNGFSGLKYSILLVLLSTVAFTLI</sequence>
<feature type="transmembrane region" description="Helical" evidence="7">
    <location>
        <begin position="467"/>
        <end position="487"/>
    </location>
</feature>
<reference evidence="9 10" key="1">
    <citation type="submission" date="2021-06" db="EMBL/GenBank/DDBJ databases">
        <title>Halomicroarcula sp. a new haloarchaeum isolated from saline soil.</title>
        <authorList>
            <person name="Duran-Viseras A."/>
            <person name="Sanchez-Porro C."/>
            <person name="Ventosa A."/>
        </authorList>
    </citation>
    <scope>NUCLEOTIDE SEQUENCE [LARGE SCALE GENOMIC DNA]</scope>
    <source>
        <strain evidence="9 10">F13</strain>
    </source>
</reference>
<feature type="domain" description="Type II secretion system protein GspF" evidence="8">
    <location>
        <begin position="171"/>
        <end position="299"/>
    </location>
</feature>
<accession>A0AAW4PS65</accession>
<keyword evidence="4 7" id="KW-1133">Transmembrane helix</keyword>
<feature type="transmembrane region" description="Helical" evidence="7">
    <location>
        <begin position="76"/>
        <end position="106"/>
    </location>
</feature>
<evidence type="ECO:0000256" key="1">
    <source>
        <dbReference type="ARBA" id="ARBA00004651"/>
    </source>
</evidence>
<comment type="subcellular location">
    <subcellularLocation>
        <location evidence="1">Cell membrane</location>
        <topology evidence="1">Multi-pass membrane protein</topology>
    </subcellularLocation>
</comment>
<dbReference type="Gene3D" id="1.20.81.30">
    <property type="entry name" value="Type II secretion system (T2SS), domain F"/>
    <property type="match status" value="1"/>
</dbReference>
<evidence type="ECO:0000256" key="3">
    <source>
        <dbReference type="ARBA" id="ARBA00022692"/>
    </source>
</evidence>
<evidence type="ECO:0000256" key="6">
    <source>
        <dbReference type="SAM" id="MobiDB-lite"/>
    </source>
</evidence>
<evidence type="ECO:0000313" key="9">
    <source>
        <dbReference type="EMBL" id="MBX0323974.1"/>
    </source>
</evidence>
<feature type="region of interest" description="Disordered" evidence="6">
    <location>
        <begin position="1"/>
        <end position="32"/>
    </location>
</feature>
<evidence type="ECO:0000259" key="8">
    <source>
        <dbReference type="Pfam" id="PF00482"/>
    </source>
</evidence>
<keyword evidence="2" id="KW-1003">Cell membrane</keyword>
<keyword evidence="5 7" id="KW-0472">Membrane</keyword>
<dbReference type="Pfam" id="PF00482">
    <property type="entry name" value="T2SSF"/>
    <property type="match status" value="2"/>
</dbReference>
<feature type="compositionally biased region" description="Basic and acidic residues" evidence="6">
    <location>
        <begin position="1"/>
        <end position="11"/>
    </location>
</feature>
<name>A0AAW4PS65_9EURY</name>
<gene>
    <name evidence="9" type="ORF">EGH21_13125</name>
</gene>
<evidence type="ECO:0000256" key="4">
    <source>
        <dbReference type="ARBA" id="ARBA00022989"/>
    </source>
</evidence>
<keyword evidence="3 7" id="KW-0812">Transmembrane</keyword>
<keyword evidence="10" id="KW-1185">Reference proteome</keyword>
<dbReference type="PANTHER" id="PTHR35402:SF1">
    <property type="entry name" value="TYPE II SECRETION SYSTEM PROTEIN GSPF DOMAIN-CONTAINING PROTEIN"/>
    <property type="match status" value="1"/>
</dbReference>
<evidence type="ECO:0000256" key="5">
    <source>
        <dbReference type="ARBA" id="ARBA00023136"/>
    </source>
</evidence>
<dbReference type="EMBL" id="RKLR01000004">
    <property type="protein sequence ID" value="MBX0323974.1"/>
    <property type="molecule type" value="Genomic_DNA"/>
</dbReference>
<dbReference type="InterPro" id="IPR018076">
    <property type="entry name" value="T2SS_GspF_dom"/>
</dbReference>
<feature type="transmembrane region" description="Helical" evidence="7">
    <location>
        <begin position="608"/>
        <end position="629"/>
    </location>
</feature>
<feature type="transmembrane region" description="Helical" evidence="7">
    <location>
        <begin position="666"/>
        <end position="686"/>
    </location>
</feature>
<feature type="compositionally biased region" description="Basic and acidic residues" evidence="6">
    <location>
        <begin position="19"/>
        <end position="29"/>
    </location>
</feature>
<dbReference type="PANTHER" id="PTHR35402">
    <property type="entry name" value="INTEGRAL MEMBRANE PROTEIN-RELATED"/>
    <property type="match status" value="1"/>
</dbReference>
<dbReference type="Proteomes" id="UP001430377">
    <property type="component" value="Unassembled WGS sequence"/>
</dbReference>
<evidence type="ECO:0000256" key="2">
    <source>
        <dbReference type="ARBA" id="ARBA00022475"/>
    </source>
</evidence>
<proteinExistence type="predicted"/>
<organism evidence="9 10">
    <name type="scientific">Haloarcula rubra</name>
    <dbReference type="NCBI Taxonomy" id="2487747"/>
    <lineage>
        <taxon>Archaea</taxon>
        <taxon>Methanobacteriati</taxon>
        <taxon>Methanobacteriota</taxon>
        <taxon>Stenosarchaea group</taxon>
        <taxon>Halobacteria</taxon>
        <taxon>Halobacteriales</taxon>
        <taxon>Haloarculaceae</taxon>
        <taxon>Haloarcula</taxon>
    </lineage>
</organism>
<dbReference type="InterPro" id="IPR056569">
    <property type="entry name" value="ArlJ-like"/>
</dbReference>
<evidence type="ECO:0000313" key="10">
    <source>
        <dbReference type="Proteomes" id="UP001430377"/>
    </source>
</evidence>
<feature type="transmembrane region" description="Helical" evidence="7">
    <location>
        <begin position="693"/>
        <end position="710"/>
    </location>
</feature>
<feature type="transmembrane region" description="Helical" evidence="7">
    <location>
        <begin position="126"/>
        <end position="151"/>
    </location>
</feature>
<evidence type="ECO:0000256" key="7">
    <source>
        <dbReference type="SAM" id="Phobius"/>
    </source>
</evidence>
<feature type="domain" description="Type II secretion system protein GspF" evidence="8">
    <location>
        <begin position="507"/>
        <end position="629"/>
    </location>
</feature>
<feature type="transmembrane region" description="Helical" evidence="7">
    <location>
        <begin position="430"/>
        <end position="452"/>
    </location>
</feature>
<dbReference type="GO" id="GO:0005886">
    <property type="term" value="C:plasma membrane"/>
    <property type="evidence" value="ECO:0007669"/>
    <property type="project" value="UniProtKB-SubCell"/>
</dbReference>
<feature type="transmembrane region" description="Helical" evidence="7">
    <location>
        <begin position="284"/>
        <end position="308"/>
    </location>
</feature>
<dbReference type="RefSeq" id="WP_220618934.1">
    <property type="nucleotide sequence ID" value="NZ_RKLR01000004.1"/>
</dbReference>
<comment type="caution">
    <text evidence="9">The sequence shown here is derived from an EMBL/GenBank/DDBJ whole genome shotgun (WGS) entry which is preliminary data.</text>
</comment>